<evidence type="ECO:0000256" key="1">
    <source>
        <dbReference type="SAM" id="SignalP"/>
    </source>
</evidence>
<feature type="domain" description="DUF4189" evidence="2">
    <location>
        <begin position="29"/>
        <end position="124"/>
    </location>
</feature>
<dbReference type="InterPro" id="IPR025240">
    <property type="entry name" value="DUF4189"/>
</dbReference>
<evidence type="ECO:0000259" key="2">
    <source>
        <dbReference type="Pfam" id="PF13827"/>
    </source>
</evidence>
<feature type="chain" id="PRO_5047342116" evidence="1">
    <location>
        <begin position="23"/>
        <end position="131"/>
    </location>
</feature>
<keyword evidence="4" id="KW-1185">Reference proteome</keyword>
<dbReference type="Pfam" id="PF13827">
    <property type="entry name" value="DUF4189"/>
    <property type="match status" value="1"/>
</dbReference>
<dbReference type="PROSITE" id="PS51257">
    <property type="entry name" value="PROKAR_LIPOPROTEIN"/>
    <property type="match status" value="1"/>
</dbReference>
<protein>
    <submittedName>
        <fullName evidence="3">DUF4189 domain-containing protein</fullName>
    </submittedName>
</protein>
<dbReference type="Proteomes" id="UP001595729">
    <property type="component" value="Unassembled WGS sequence"/>
</dbReference>
<feature type="signal peptide" evidence="1">
    <location>
        <begin position="1"/>
        <end position="22"/>
    </location>
</feature>
<keyword evidence="1" id="KW-0732">Signal</keyword>
<reference evidence="4" key="1">
    <citation type="journal article" date="2019" name="Int. J. Syst. Evol. Microbiol.">
        <title>The Global Catalogue of Microorganisms (GCM) 10K type strain sequencing project: providing services to taxonomists for standard genome sequencing and annotation.</title>
        <authorList>
            <consortium name="The Broad Institute Genomics Platform"/>
            <consortium name="The Broad Institute Genome Sequencing Center for Infectious Disease"/>
            <person name="Wu L."/>
            <person name="Ma J."/>
        </authorList>
    </citation>
    <scope>NUCLEOTIDE SEQUENCE [LARGE SCALE GENOMIC DNA]</scope>
    <source>
        <strain evidence="4">KCTC 42501</strain>
    </source>
</reference>
<proteinExistence type="predicted"/>
<dbReference type="EMBL" id="JBHRXX010000009">
    <property type="protein sequence ID" value="MFC3685814.1"/>
    <property type="molecule type" value="Genomic_DNA"/>
</dbReference>
<accession>A0ABV7W7L0</accession>
<sequence length="131" mass="13094">MSKWKWVSVLAMSLTLAGCGGGGEATARGAIAVNTINGVGTIVTNYASQPEANSDALAQCARLVGTGMGCEVILEFSGNGTCGSAARGNNNVWGAASGSSKEVADSRAMSDCVAKGGTSCVIPGWLETQCN</sequence>
<name>A0ABV7W7L0_9BURK</name>
<organism evidence="3 4">
    <name type="scientific">Hydrogenophaga luteola</name>
    <dbReference type="NCBI Taxonomy" id="1591122"/>
    <lineage>
        <taxon>Bacteria</taxon>
        <taxon>Pseudomonadati</taxon>
        <taxon>Pseudomonadota</taxon>
        <taxon>Betaproteobacteria</taxon>
        <taxon>Burkholderiales</taxon>
        <taxon>Comamonadaceae</taxon>
        <taxon>Hydrogenophaga</taxon>
    </lineage>
</organism>
<evidence type="ECO:0000313" key="4">
    <source>
        <dbReference type="Proteomes" id="UP001595729"/>
    </source>
</evidence>
<comment type="caution">
    <text evidence="3">The sequence shown here is derived from an EMBL/GenBank/DDBJ whole genome shotgun (WGS) entry which is preliminary data.</text>
</comment>
<gene>
    <name evidence="3" type="ORF">ACFOPI_19610</name>
</gene>
<evidence type="ECO:0000313" key="3">
    <source>
        <dbReference type="EMBL" id="MFC3685814.1"/>
    </source>
</evidence>